<evidence type="ECO:0000313" key="3">
    <source>
        <dbReference type="Proteomes" id="UP000029040"/>
    </source>
</evidence>
<proteinExistence type="predicted"/>
<evidence type="ECO:0000313" key="2">
    <source>
        <dbReference type="EMBL" id="KFI89332.1"/>
    </source>
</evidence>
<protein>
    <submittedName>
        <fullName evidence="2">Uncharacterized protein</fullName>
    </submittedName>
</protein>
<gene>
    <name evidence="2" type="ORF">BSAE_0805</name>
</gene>
<dbReference type="EMBL" id="JGZM01000001">
    <property type="protein sequence ID" value="KFI89332.1"/>
    <property type="molecule type" value="Genomic_DNA"/>
</dbReference>
<feature type="region of interest" description="Disordered" evidence="1">
    <location>
        <begin position="135"/>
        <end position="157"/>
    </location>
</feature>
<sequence>MTTVGHHESFTSRERAYLSSLPAVERVTGDRIFYTEAFKEECMRRYCAGESASRIFAEAGMPSRLIGYKRIERAIARWSKSVSDGERGGAVPQRATDVDKPTLMDVMACMRRIEESLACIESRLDKLGGTASSMEAADITTTTRESMEAALSAPSER</sequence>
<accession>A0A087D1D2</accession>
<dbReference type="RefSeq" id="WP_051915796.1">
    <property type="nucleotide sequence ID" value="NZ_JDTM01000006.1"/>
</dbReference>
<name>A0A087D1D2_9BIFI</name>
<comment type="caution">
    <text evidence="2">The sequence shown here is derived from an EMBL/GenBank/DDBJ whole genome shotgun (WGS) entry which is preliminary data.</text>
</comment>
<dbReference type="AlphaFoldDB" id="A0A087D1D2"/>
<evidence type="ECO:0000256" key="1">
    <source>
        <dbReference type="SAM" id="MobiDB-lite"/>
    </source>
</evidence>
<reference evidence="2 3" key="1">
    <citation type="submission" date="2014-03" db="EMBL/GenBank/DDBJ databases">
        <title>Genomics of Bifidobacteria.</title>
        <authorList>
            <person name="Ventura M."/>
            <person name="Milani C."/>
            <person name="Lugli G.A."/>
        </authorList>
    </citation>
    <scope>NUCLEOTIDE SEQUENCE [LARGE SCALE GENOMIC DNA]</scope>
    <source>
        <strain evidence="2 3">LMG 14934</strain>
    </source>
</reference>
<dbReference type="Proteomes" id="UP000029040">
    <property type="component" value="Unassembled WGS sequence"/>
</dbReference>
<organism evidence="2 3">
    <name type="scientific">Bifidobacterium pullorum subsp. saeculare DSM 6531 = LMG 14934</name>
    <dbReference type="NCBI Taxonomy" id="1437611"/>
    <lineage>
        <taxon>Bacteria</taxon>
        <taxon>Bacillati</taxon>
        <taxon>Actinomycetota</taxon>
        <taxon>Actinomycetes</taxon>
        <taxon>Bifidobacteriales</taxon>
        <taxon>Bifidobacteriaceae</taxon>
        <taxon>Bifidobacterium</taxon>
    </lineage>
</organism>